<dbReference type="PROSITE" id="PS50109">
    <property type="entry name" value="HIS_KIN"/>
    <property type="match status" value="1"/>
</dbReference>
<dbReference type="EC" id="2.7.13.3" evidence="2"/>
<name>A0A517X2A7_9PLAN</name>
<keyword evidence="11" id="KW-1185">Reference proteome</keyword>
<evidence type="ECO:0000256" key="8">
    <source>
        <dbReference type="ARBA" id="ARBA00023012"/>
    </source>
</evidence>
<sequence>MSSEAGIVGGQLPDAYYRRLFSLVPARSLSSVISELSLVWCEATAAEAVYLAVLERENLKLSAGIFRSSENEAHCFNTDSIELSKDRPITEQTQSVFEQGQLLSQISETAFDYFSFSCDQAEIAGVYVFSSTKLTDEVPVISQLINLSQRLLSQALEQRLQNYSALKSGNLPEPNQNLSFGQKIVPSSDKLEAMAEFAAGAGHEINNPVATIVGRVQMLLKEETDPQRRQSLATIGGQAYRIRDMIGDAMLFARPPAPHPVSLNLQEMTQEVLNSLNEKISKAGVDVSIKLSSLLAIWADEVQWKVVLSNLILNSLQVLKTGDCIEISAEEMTQNSIRIMHIRVVDDGPGLTEQEKEHLFDPFFSARQAGRGLGFGLSKCWRIISLHGGSIEAEVNADRGMTFHLYWPIEGPKE</sequence>
<keyword evidence="4 10" id="KW-0808">Transferase</keyword>
<dbReference type="Proteomes" id="UP000318384">
    <property type="component" value="Chromosome"/>
</dbReference>
<dbReference type="InterPro" id="IPR003594">
    <property type="entry name" value="HATPase_dom"/>
</dbReference>
<proteinExistence type="predicted"/>
<reference evidence="10 11" key="1">
    <citation type="submission" date="2019-03" db="EMBL/GenBank/DDBJ databases">
        <title>Deep-cultivation of Planctomycetes and their phenomic and genomic characterization uncovers novel biology.</title>
        <authorList>
            <person name="Wiegand S."/>
            <person name="Jogler M."/>
            <person name="Boedeker C."/>
            <person name="Pinto D."/>
            <person name="Vollmers J."/>
            <person name="Rivas-Marin E."/>
            <person name="Kohn T."/>
            <person name="Peeters S.H."/>
            <person name="Heuer A."/>
            <person name="Rast P."/>
            <person name="Oberbeckmann S."/>
            <person name="Bunk B."/>
            <person name="Jeske O."/>
            <person name="Meyerdierks A."/>
            <person name="Storesund J.E."/>
            <person name="Kallscheuer N."/>
            <person name="Luecker S."/>
            <person name="Lage O.M."/>
            <person name="Pohl T."/>
            <person name="Merkel B.J."/>
            <person name="Hornburger P."/>
            <person name="Mueller R.-W."/>
            <person name="Bruemmer F."/>
            <person name="Labrenz M."/>
            <person name="Spormann A.M."/>
            <person name="Op den Camp H."/>
            <person name="Overmann J."/>
            <person name="Amann R."/>
            <person name="Jetten M.S.M."/>
            <person name="Mascher T."/>
            <person name="Medema M.H."/>
            <person name="Devos D.P."/>
            <person name="Kaster A.-K."/>
            <person name="Ovreas L."/>
            <person name="Rohde M."/>
            <person name="Galperin M.Y."/>
            <person name="Jogler C."/>
        </authorList>
    </citation>
    <scope>NUCLEOTIDE SEQUENCE [LARGE SCALE GENOMIC DNA]</scope>
    <source>
        <strain evidence="10 11">V202</strain>
    </source>
</reference>
<dbReference type="GO" id="GO:0007234">
    <property type="term" value="P:osmosensory signaling via phosphorelay pathway"/>
    <property type="evidence" value="ECO:0007669"/>
    <property type="project" value="TreeGrafter"/>
</dbReference>
<dbReference type="Pfam" id="PF00512">
    <property type="entry name" value="HisKA"/>
    <property type="match status" value="1"/>
</dbReference>
<protein>
    <recommendedName>
        <fullName evidence="2">histidine kinase</fullName>
        <ecNumber evidence="2">2.7.13.3</ecNumber>
    </recommendedName>
</protein>
<keyword evidence="6 10" id="KW-0418">Kinase</keyword>
<evidence type="ECO:0000256" key="4">
    <source>
        <dbReference type="ARBA" id="ARBA00022679"/>
    </source>
</evidence>
<evidence type="ECO:0000256" key="6">
    <source>
        <dbReference type="ARBA" id="ARBA00022777"/>
    </source>
</evidence>
<evidence type="ECO:0000256" key="5">
    <source>
        <dbReference type="ARBA" id="ARBA00022741"/>
    </source>
</evidence>
<dbReference type="SUPFAM" id="SSF55874">
    <property type="entry name" value="ATPase domain of HSP90 chaperone/DNA topoisomerase II/histidine kinase"/>
    <property type="match status" value="1"/>
</dbReference>
<dbReference type="Gene3D" id="1.10.287.130">
    <property type="match status" value="1"/>
</dbReference>
<dbReference type="InterPro" id="IPR005467">
    <property type="entry name" value="His_kinase_dom"/>
</dbReference>
<evidence type="ECO:0000256" key="3">
    <source>
        <dbReference type="ARBA" id="ARBA00022553"/>
    </source>
</evidence>
<dbReference type="AlphaFoldDB" id="A0A517X2A7"/>
<dbReference type="EMBL" id="CP037422">
    <property type="protein sequence ID" value="QDU11644.1"/>
    <property type="molecule type" value="Genomic_DNA"/>
</dbReference>
<dbReference type="GO" id="GO:0030295">
    <property type="term" value="F:protein kinase activator activity"/>
    <property type="evidence" value="ECO:0007669"/>
    <property type="project" value="TreeGrafter"/>
</dbReference>
<dbReference type="InterPro" id="IPR050351">
    <property type="entry name" value="BphY/WalK/GraS-like"/>
</dbReference>
<dbReference type="GO" id="GO:0005524">
    <property type="term" value="F:ATP binding"/>
    <property type="evidence" value="ECO:0007669"/>
    <property type="project" value="UniProtKB-KW"/>
</dbReference>
<dbReference type="GO" id="GO:0000156">
    <property type="term" value="F:phosphorelay response regulator activity"/>
    <property type="evidence" value="ECO:0007669"/>
    <property type="project" value="TreeGrafter"/>
</dbReference>
<dbReference type="Gene3D" id="3.30.565.10">
    <property type="entry name" value="Histidine kinase-like ATPase, C-terminal domain"/>
    <property type="match status" value="1"/>
</dbReference>
<organism evidence="10 11">
    <name type="scientific">Gimesia aquarii</name>
    <dbReference type="NCBI Taxonomy" id="2527964"/>
    <lineage>
        <taxon>Bacteria</taxon>
        <taxon>Pseudomonadati</taxon>
        <taxon>Planctomycetota</taxon>
        <taxon>Planctomycetia</taxon>
        <taxon>Planctomycetales</taxon>
        <taxon>Planctomycetaceae</taxon>
        <taxon>Gimesia</taxon>
    </lineage>
</organism>
<dbReference type="Pfam" id="PF02518">
    <property type="entry name" value="HATPase_c"/>
    <property type="match status" value="1"/>
</dbReference>
<dbReference type="CDD" id="cd00082">
    <property type="entry name" value="HisKA"/>
    <property type="match status" value="1"/>
</dbReference>
<dbReference type="InterPro" id="IPR004358">
    <property type="entry name" value="Sig_transdc_His_kin-like_C"/>
</dbReference>
<evidence type="ECO:0000313" key="10">
    <source>
        <dbReference type="EMBL" id="QDU11644.1"/>
    </source>
</evidence>
<keyword evidence="7" id="KW-0067">ATP-binding</keyword>
<dbReference type="InterPro" id="IPR036097">
    <property type="entry name" value="HisK_dim/P_sf"/>
</dbReference>
<dbReference type="SUPFAM" id="SSF47384">
    <property type="entry name" value="Homodimeric domain of signal transducing histidine kinase"/>
    <property type="match status" value="1"/>
</dbReference>
<evidence type="ECO:0000256" key="7">
    <source>
        <dbReference type="ARBA" id="ARBA00022840"/>
    </source>
</evidence>
<keyword evidence="3" id="KW-0597">Phosphoprotein</keyword>
<keyword evidence="8" id="KW-0902">Two-component regulatory system</keyword>
<dbReference type="PANTHER" id="PTHR42878">
    <property type="entry name" value="TWO-COMPONENT HISTIDINE KINASE"/>
    <property type="match status" value="1"/>
</dbReference>
<dbReference type="PRINTS" id="PR00344">
    <property type="entry name" value="BCTRLSENSOR"/>
</dbReference>
<dbReference type="SMART" id="SM00387">
    <property type="entry name" value="HATPase_c"/>
    <property type="match status" value="1"/>
</dbReference>
<evidence type="ECO:0000256" key="1">
    <source>
        <dbReference type="ARBA" id="ARBA00000085"/>
    </source>
</evidence>
<keyword evidence="5" id="KW-0547">Nucleotide-binding</keyword>
<accession>A0A517X2A7</accession>
<comment type="catalytic activity">
    <reaction evidence="1">
        <text>ATP + protein L-histidine = ADP + protein N-phospho-L-histidine.</text>
        <dbReference type="EC" id="2.7.13.3"/>
    </reaction>
</comment>
<dbReference type="PANTHER" id="PTHR42878:SF7">
    <property type="entry name" value="SENSOR HISTIDINE KINASE GLRK"/>
    <property type="match status" value="1"/>
</dbReference>
<dbReference type="GO" id="GO:0000155">
    <property type="term" value="F:phosphorelay sensor kinase activity"/>
    <property type="evidence" value="ECO:0007669"/>
    <property type="project" value="InterPro"/>
</dbReference>
<feature type="domain" description="Histidine kinase" evidence="9">
    <location>
        <begin position="200"/>
        <end position="411"/>
    </location>
</feature>
<evidence type="ECO:0000259" key="9">
    <source>
        <dbReference type="PROSITE" id="PS50109"/>
    </source>
</evidence>
<dbReference type="RefSeq" id="WP_197993079.1">
    <property type="nucleotide sequence ID" value="NZ_CP037422.1"/>
</dbReference>
<dbReference type="InterPro" id="IPR036890">
    <property type="entry name" value="HATPase_C_sf"/>
</dbReference>
<dbReference type="InterPro" id="IPR003661">
    <property type="entry name" value="HisK_dim/P_dom"/>
</dbReference>
<dbReference type="SMART" id="SM00388">
    <property type="entry name" value="HisKA"/>
    <property type="match status" value="1"/>
</dbReference>
<evidence type="ECO:0000313" key="11">
    <source>
        <dbReference type="Proteomes" id="UP000318384"/>
    </source>
</evidence>
<gene>
    <name evidence="10" type="primary">kinE</name>
    <name evidence="10" type="ORF">V202x_50680</name>
</gene>
<evidence type="ECO:0000256" key="2">
    <source>
        <dbReference type="ARBA" id="ARBA00012438"/>
    </source>
</evidence>